<dbReference type="InterPro" id="IPR000673">
    <property type="entry name" value="Sig_transdc_resp-reg_Me-estase"/>
</dbReference>
<evidence type="ECO:0000259" key="4">
    <source>
        <dbReference type="PROSITE" id="PS50122"/>
    </source>
</evidence>
<feature type="coiled-coil region" evidence="2">
    <location>
        <begin position="640"/>
        <end position="730"/>
    </location>
</feature>
<dbReference type="PROSITE" id="PS50123">
    <property type="entry name" value="CHER"/>
    <property type="match status" value="1"/>
</dbReference>
<feature type="domain" description="CheB-type methylesterase" evidence="4">
    <location>
        <begin position="11"/>
        <end position="187"/>
    </location>
</feature>
<dbReference type="Pfam" id="PF01739">
    <property type="entry name" value="CheR"/>
    <property type="match status" value="1"/>
</dbReference>
<evidence type="ECO:0000313" key="7">
    <source>
        <dbReference type="Proteomes" id="UP001172083"/>
    </source>
</evidence>
<dbReference type="InterPro" id="IPR022642">
    <property type="entry name" value="CheR_C"/>
</dbReference>
<feature type="active site" evidence="1">
    <location>
        <position position="135"/>
    </location>
</feature>
<sequence length="844" mass="96476">MDITKNDKFYVVGIGASAGGLDPIQKVFDIIPRYSKAAFVVVQHLSPDFVSLMDELLRKHTDMKVSTAVDNELILANRVYLVPRKKFIKVEKNRFVITDKESKTLDMPIDVFFHSLGKSYKEKAIGIILSGSGTDGSRGIRTIIEKGGIAMAQDPYSAQFDGMPNAAIHTDLVDFMGTPSEIAQRLVKICMGNKSFVEPGDPLGKSGKLSLTDILSTIYTKRGMDFKFYKQGTLSRIIEKRIHILSLENINEYHNYLINDENETNILAKEFLIGVTKFFRNQEAFKAIENKVLPSLFQHSQGLNPIRIWVMACSTGEEAYSLSILLNEYKRKKKLDTKFKIFASDIDESAISKAQQGIYGDHLKADIPADLRERYFKKLDGKYEVVKEIRENIVFAVHNVLKDPPFINMDLIVSRNFLIYINTKPQKIVLDKFHYSLNTNGFLFLGSSESLQGKEEEFEVIDAKWRIFRCKKSLSKPVSELTLKEIDPIPLKSTGPYERIQEKPWLKSIDAKPDYNELLIKHYAPPACLMVNKDLDVLHVVGEVEEFLQFPTTPSDFNLNAMIEKNQLVVFKNGVKEALAKNKSYAVKGFPFQRKGKNSKINVKFTPKWVELKQSKMVLIEFLSRDNASRKEVEAFFSKEDHTKEQIKILELELLEAKQKLKINHEKYELTNEELQAANEELMSSNEEMQSTNEELQSVNVELYTVNAELNAKIKELRELNNDINNLLSSTDIGTIFLDNDLKIRKFTPAVKYQFNIVNSDLGRPIYHFSSYFGFKDFKQQIFEVMSSLKSTQVKIKNESGRAYLMKINPFITSEQEVMGVVISFVDIDELSKKQGALEESEDH</sequence>
<dbReference type="InterPro" id="IPR000700">
    <property type="entry name" value="PAS-assoc_C"/>
</dbReference>
<reference evidence="6" key="1">
    <citation type="submission" date="2023-06" db="EMBL/GenBank/DDBJ databases">
        <title>Genomic of Agaribacillus aureum.</title>
        <authorList>
            <person name="Wang G."/>
        </authorList>
    </citation>
    <scope>NUCLEOTIDE SEQUENCE</scope>
    <source>
        <strain evidence="6">BMA12</strain>
    </source>
</reference>
<keyword evidence="7" id="KW-1185">Reference proteome</keyword>
<dbReference type="Pfam" id="PF03705">
    <property type="entry name" value="CheR_N"/>
    <property type="match status" value="1"/>
</dbReference>
<dbReference type="SUPFAM" id="SSF52738">
    <property type="entry name" value="Methylesterase CheB, C-terminal domain"/>
    <property type="match status" value="1"/>
</dbReference>
<gene>
    <name evidence="6" type="ORF">QQ020_13165</name>
</gene>
<name>A0ABT8L5I5_9BACT</name>
<evidence type="ECO:0000313" key="6">
    <source>
        <dbReference type="EMBL" id="MDN5213010.1"/>
    </source>
</evidence>
<dbReference type="InterPro" id="IPR035909">
    <property type="entry name" value="CheB_C"/>
</dbReference>
<dbReference type="SUPFAM" id="SSF53335">
    <property type="entry name" value="S-adenosyl-L-methionine-dependent methyltransferases"/>
    <property type="match status" value="1"/>
</dbReference>
<dbReference type="GO" id="GO:0032259">
    <property type="term" value="P:methylation"/>
    <property type="evidence" value="ECO:0007669"/>
    <property type="project" value="UniProtKB-KW"/>
</dbReference>
<dbReference type="InterPro" id="IPR022641">
    <property type="entry name" value="CheR_N"/>
</dbReference>
<protein>
    <submittedName>
        <fullName evidence="6">CheR family methyltransferase</fullName>
    </submittedName>
</protein>
<evidence type="ECO:0000256" key="1">
    <source>
        <dbReference type="PROSITE-ProRule" id="PRU00050"/>
    </source>
</evidence>
<dbReference type="EMBL" id="JAUJEB010000001">
    <property type="protein sequence ID" value="MDN5213010.1"/>
    <property type="molecule type" value="Genomic_DNA"/>
</dbReference>
<feature type="active site" evidence="1">
    <location>
        <position position="17"/>
    </location>
</feature>
<keyword evidence="6" id="KW-0489">Methyltransferase</keyword>
<dbReference type="RefSeq" id="WP_346758326.1">
    <property type="nucleotide sequence ID" value="NZ_JAUJEB010000001.1"/>
</dbReference>
<dbReference type="Proteomes" id="UP001172083">
    <property type="component" value="Unassembled WGS sequence"/>
</dbReference>
<dbReference type="PROSITE" id="PS50113">
    <property type="entry name" value="PAC"/>
    <property type="match status" value="1"/>
</dbReference>
<dbReference type="PRINTS" id="PR00996">
    <property type="entry name" value="CHERMTFRASE"/>
</dbReference>
<dbReference type="SMART" id="SM00138">
    <property type="entry name" value="MeTrc"/>
    <property type="match status" value="1"/>
</dbReference>
<dbReference type="PROSITE" id="PS50122">
    <property type="entry name" value="CHEB"/>
    <property type="match status" value="1"/>
</dbReference>
<accession>A0ABT8L5I5</accession>
<feature type="active site" evidence="1">
    <location>
        <position position="44"/>
    </location>
</feature>
<dbReference type="Gene3D" id="3.40.50.180">
    <property type="entry name" value="Methylesterase CheB, C-terminal domain"/>
    <property type="match status" value="1"/>
</dbReference>
<dbReference type="GO" id="GO:0008168">
    <property type="term" value="F:methyltransferase activity"/>
    <property type="evidence" value="ECO:0007669"/>
    <property type="project" value="UniProtKB-KW"/>
</dbReference>
<evidence type="ECO:0000259" key="5">
    <source>
        <dbReference type="PROSITE" id="PS50123"/>
    </source>
</evidence>
<dbReference type="InterPro" id="IPR050903">
    <property type="entry name" value="Bact_Chemotaxis_MeTrfase"/>
</dbReference>
<evidence type="ECO:0000256" key="2">
    <source>
        <dbReference type="SAM" id="Coils"/>
    </source>
</evidence>
<keyword evidence="1" id="KW-0378">Hydrolase</keyword>
<dbReference type="Pfam" id="PF13596">
    <property type="entry name" value="PAS_10"/>
    <property type="match status" value="1"/>
</dbReference>
<comment type="caution">
    <text evidence="6">The sequence shown here is derived from an EMBL/GenBank/DDBJ whole genome shotgun (WGS) entry which is preliminary data.</text>
</comment>
<dbReference type="PANTHER" id="PTHR24422">
    <property type="entry name" value="CHEMOTAXIS PROTEIN METHYLTRANSFERASE"/>
    <property type="match status" value="1"/>
</dbReference>
<dbReference type="SUPFAM" id="SSF47757">
    <property type="entry name" value="Chemotaxis receptor methyltransferase CheR, N-terminal domain"/>
    <property type="match status" value="1"/>
</dbReference>
<dbReference type="Gene3D" id="3.30.450.20">
    <property type="entry name" value="PAS domain"/>
    <property type="match status" value="1"/>
</dbReference>
<dbReference type="Pfam" id="PF01339">
    <property type="entry name" value="CheB_methylest"/>
    <property type="match status" value="1"/>
</dbReference>
<feature type="domain" description="PAC" evidence="3">
    <location>
        <begin position="790"/>
        <end position="840"/>
    </location>
</feature>
<dbReference type="CDD" id="cd16434">
    <property type="entry name" value="CheB-CheR_fusion"/>
    <property type="match status" value="1"/>
</dbReference>
<dbReference type="Gene3D" id="3.40.50.150">
    <property type="entry name" value="Vaccinia Virus protein VP39"/>
    <property type="match status" value="1"/>
</dbReference>
<dbReference type="PANTHER" id="PTHR24422:SF27">
    <property type="entry name" value="PROTEIN-GLUTAMATE O-METHYLTRANSFERASE"/>
    <property type="match status" value="1"/>
</dbReference>
<feature type="domain" description="CheR-type methyltransferase" evidence="5">
    <location>
        <begin position="218"/>
        <end position="459"/>
    </location>
</feature>
<keyword evidence="2" id="KW-0175">Coiled coil</keyword>
<evidence type="ECO:0000259" key="3">
    <source>
        <dbReference type="PROSITE" id="PS50113"/>
    </source>
</evidence>
<keyword evidence="6" id="KW-0808">Transferase</keyword>
<proteinExistence type="predicted"/>
<dbReference type="InterPro" id="IPR000780">
    <property type="entry name" value="CheR_MeTrfase"/>
</dbReference>
<dbReference type="InterPro" id="IPR029063">
    <property type="entry name" value="SAM-dependent_MTases_sf"/>
</dbReference>
<organism evidence="6 7">
    <name type="scientific">Agaribacillus aureus</name>
    <dbReference type="NCBI Taxonomy" id="3051825"/>
    <lineage>
        <taxon>Bacteria</taxon>
        <taxon>Pseudomonadati</taxon>
        <taxon>Bacteroidota</taxon>
        <taxon>Cytophagia</taxon>
        <taxon>Cytophagales</taxon>
        <taxon>Splendidivirgaceae</taxon>
        <taxon>Agaribacillus</taxon>
    </lineage>
</organism>
<keyword evidence="1" id="KW-0145">Chemotaxis</keyword>